<dbReference type="InterPro" id="IPR012128">
    <property type="entry name" value="Phycobilisome_asu/bsu"/>
</dbReference>
<keyword evidence="9 13" id="KW-0793">Thylakoid</keyword>
<gene>
    <name evidence="14" type="ORF">BI308_10955</name>
</gene>
<evidence type="ECO:0000256" key="5">
    <source>
        <dbReference type="ARBA" id="ARBA00022549"/>
    </source>
</evidence>
<dbReference type="Pfam" id="PF00502">
    <property type="entry name" value="Phycobilisome"/>
    <property type="match status" value="1"/>
</dbReference>
<dbReference type="Proteomes" id="UP000183940">
    <property type="component" value="Unassembled WGS sequence"/>
</dbReference>
<keyword evidence="8 13" id="KW-0157">Chromophore</keyword>
<evidence type="ECO:0000256" key="6">
    <source>
        <dbReference type="ARBA" id="ARBA00022738"/>
    </source>
</evidence>
<dbReference type="GO" id="GO:0030089">
    <property type="term" value="C:phycobilisome"/>
    <property type="evidence" value="ECO:0007669"/>
    <property type="project" value="UniProtKB-KW"/>
</dbReference>
<accession>A0A1L9QS15</accession>
<feature type="binding site" evidence="12">
    <location>
        <position position="106"/>
    </location>
    <ligand>
        <name>(2R,3E)-phycocyanobilin</name>
        <dbReference type="ChEBI" id="CHEBI:85275"/>
        <label>1</label>
    </ligand>
</feature>
<organism evidence="14 15">
    <name type="scientific">Roseofilum reptotaenium AO1-A</name>
    <dbReference type="NCBI Taxonomy" id="1925591"/>
    <lineage>
        <taxon>Bacteria</taxon>
        <taxon>Bacillati</taxon>
        <taxon>Cyanobacteriota</taxon>
        <taxon>Cyanophyceae</taxon>
        <taxon>Desertifilales</taxon>
        <taxon>Desertifilaceae</taxon>
        <taxon>Roseofilum</taxon>
    </lineage>
</organism>
<reference evidence="14" key="1">
    <citation type="submission" date="2016-10" db="EMBL/GenBank/DDBJ databases">
        <title>CRISPR-Cas defence system in Roseofilum reptotaenium: evidence of a bacteriophage-cyanobacterium arms race in the coral black band disease.</title>
        <authorList>
            <person name="Buerger P."/>
            <person name="Wood-Charlson E.M."/>
            <person name="Weynberg K.D."/>
            <person name="Willis B."/>
            <person name="Van Oppen M.J."/>
        </authorList>
    </citation>
    <scope>NUCLEOTIDE SEQUENCE [LARGE SCALE GENOMIC DNA]</scope>
    <source>
        <strain evidence="14">AO1-A</strain>
    </source>
</reference>
<evidence type="ECO:0000256" key="9">
    <source>
        <dbReference type="ARBA" id="ARBA00023078"/>
    </source>
</evidence>
<dbReference type="GO" id="GO:0015979">
    <property type="term" value="P:photosynthesis"/>
    <property type="evidence" value="ECO:0007669"/>
    <property type="project" value="UniProtKB-KW"/>
</dbReference>
<dbReference type="AlphaFoldDB" id="A0A1L9QS15"/>
<keyword evidence="15" id="KW-1185">Reference proteome</keyword>
<keyword evidence="7 13" id="KW-0249">Electron transport</keyword>
<name>A0A1L9QS15_9CYAN</name>
<evidence type="ECO:0000256" key="13">
    <source>
        <dbReference type="RuleBase" id="RU004438"/>
    </source>
</evidence>
<keyword evidence="4 13" id="KW-0602">Photosynthesis</keyword>
<feature type="binding site" evidence="12">
    <location>
        <position position="63"/>
    </location>
    <ligand>
        <name>(2R,3E)-phycocyanobilin</name>
        <dbReference type="ChEBI" id="CHEBI:85275"/>
        <label>1</label>
    </ligand>
</feature>
<evidence type="ECO:0000256" key="4">
    <source>
        <dbReference type="ARBA" id="ARBA00022531"/>
    </source>
</evidence>
<proteinExistence type="inferred from homology"/>
<dbReference type="STRING" id="1925591.BI308_10955"/>
<evidence type="ECO:0000256" key="3">
    <source>
        <dbReference type="ARBA" id="ARBA00022448"/>
    </source>
</evidence>
<keyword evidence="5" id="KW-0042">Antenna complex</keyword>
<dbReference type="Gene3D" id="1.10.490.20">
    <property type="entry name" value="Phycocyanins"/>
    <property type="match status" value="1"/>
</dbReference>
<evidence type="ECO:0000256" key="1">
    <source>
        <dbReference type="ARBA" id="ARBA00004170"/>
    </source>
</evidence>
<keyword evidence="6 13" id="KW-0605">Phycobilisome</keyword>
<evidence type="ECO:0000256" key="10">
    <source>
        <dbReference type="ARBA" id="ARBA00023136"/>
    </source>
</evidence>
<dbReference type="InterPro" id="IPR038719">
    <property type="entry name" value="Phycobilisome_asu/bsu_sf"/>
</dbReference>
<evidence type="ECO:0000256" key="8">
    <source>
        <dbReference type="ARBA" id="ARBA00022991"/>
    </source>
</evidence>
<comment type="subcellular location">
    <subcellularLocation>
        <location evidence="13">Cellular thylakoid membrane</location>
        <topology evidence="13">Peripheral membrane protein</topology>
        <orientation evidence="13">Cytoplasmic side</orientation>
    </subcellularLocation>
    <subcellularLocation>
        <location evidence="1">Membrane</location>
        <topology evidence="1">Peripheral membrane protein</topology>
    </subcellularLocation>
</comment>
<comment type="caution">
    <text evidence="14">The sequence shown here is derived from an EMBL/GenBank/DDBJ whole genome shotgun (WGS) entry which is preliminary data.</text>
</comment>
<sequence>MLSPAVQELITKAQIVSFESWISAEKPDVIQVFEQANQERQYLTDDQLKYLASQAGEKGEWLDIAKELRDRAPEIIDRARSEVLEQFPQITEPGGALYPEKRAENCWRDFWHFLRCIHYGIAGQSPQYTNPEGLHYMDLLYQELAVPLDAMVMGLESMKQIGIEQCGGDKKTELLPYFDHLIDRLKGFDGYRK</sequence>
<protein>
    <submittedName>
        <fullName evidence="14">Phycobilisome protein</fullName>
    </submittedName>
</protein>
<dbReference type="PANTHER" id="PTHR34011">
    <property type="entry name" value="PHYCOBILISOME 32.1 KDA LINKER POLYPEPTIDE, PHYCOCYANIN-ASSOCIATED, ROD 2-RELATED"/>
    <property type="match status" value="1"/>
</dbReference>
<comment type="similarity">
    <text evidence="2 13">Belongs to the phycobiliprotein family.</text>
</comment>
<evidence type="ECO:0000256" key="7">
    <source>
        <dbReference type="ARBA" id="ARBA00022982"/>
    </source>
</evidence>
<dbReference type="PANTHER" id="PTHR34011:SF2">
    <property type="entry name" value="ALLOPHYCOCYANIN ALPHA CHAIN"/>
    <property type="match status" value="1"/>
</dbReference>
<keyword evidence="10 13" id="KW-0472">Membrane</keyword>
<dbReference type="InterPro" id="IPR009050">
    <property type="entry name" value="Globin-like_sf"/>
</dbReference>
<dbReference type="PIRSF" id="PIRSF000081">
    <property type="entry name" value="Phycocyanin"/>
    <property type="match status" value="1"/>
</dbReference>
<evidence type="ECO:0000256" key="2">
    <source>
        <dbReference type="ARBA" id="ARBA00008182"/>
    </source>
</evidence>
<keyword evidence="11 13" id="KW-0089">Bile pigment</keyword>
<dbReference type="GO" id="GO:0031676">
    <property type="term" value="C:plasma membrane-derived thylakoid membrane"/>
    <property type="evidence" value="ECO:0007669"/>
    <property type="project" value="UniProtKB-SubCell"/>
</dbReference>
<evidence type="ECO:0000313" key="14">
    <source>
        <dbReference type="EMBL" id="OJJ25485.1"/>
    </source>
</evidence>
<dbReference type="EMBL" id="MLAW01000016">
    <property type="protein sequence ID" value="OJJ25485.1"/>
    <property type="molecule type" value="Genomic_DNA"/>
</dbReference>
<evidence type="ECO:0000256" key="12">
    <source>
        <dbReference type="PIRSR" id="PIRSR000081-1"/>
    </source>
</evidence>
<evidence type="ECO:0000256" key="11">
    <source>
        <dbReference type="ARBA" id="ARBA00023307"/>
    </source>
</evidence>
<keyword evidence="3 13" id="KW-0813">Transport</keyword>
<evidence type="ECO:0000313" key="15">
    <source>
        <dbReference type="Proteomes" id="UP000183940"/>
    </source>
</evidence>
<dbReference type="SUPFAM" id="SSF46458">
    <property type="entry name" value="Globin-like"/>
    <property type="match status" value="1"/>
</dbReference>
<dbReference type="CDD" id="cd12130">
    <property type="entry name" value="Apl"/>
    <property type="match status" value="1"/>
</dbReference>